<gene>
    <name evidence="2" type="ORF">LC087_05980</name>
</gene>
<organism evidence="2 3">
    <name type="scientific">Bacillus carboniphilus</name>
    <dbReference type="NCBI Taxonomy" id="86663"/>
    <lineage>
        <taxon>Bacteria</taxon>
        <taxon>Bacillati</taxon>
        <taxon>Bacillota</taxon>
        <taxon>Bacilli</taxon>
        <taxon>Bacillales</taxon>
        <taxon>Bacillaceae</taxon>
        <taxon>Bacillus</taxon>
    </lineage>
</organism>
<evidence type="ECO:0000313" key="2">
    <source>
        <dbReference type="EMBL" id="WLR43688.1"/>
    </source>
</evidence>
<accession>A0ABY9JY44</accession>
<dbReference type="EMBL" id="CP129013">
    <property type="protein sequence ID" value="WLR43688.1"/>
    <property type="molecule type" value="Genomic_DNA"/>
</dbReference>
<keyword evidence="3" id="KW-1185">Reference proteome</keyword>
<evidence type="ECO:0000313" key="3">
    <source>
        <dbReference type="Proteomes" id="UP001197974"/>
    </source>
</evidence>
<protein>
    <submittedName>
        <fullName evidence="2">Dynamin family protein</fullName>
    </submittedName>
</protein>
<dbReference type="Proteomes" id="UP001197974">
    <property type="component" value="Chromosome"/>
</dbReference>
<dbReference type="InterPro" id="IPR027417">
    <property type="entry name" value="P-loop_NTPase"/>
</dbReference>
<dbReference type="InterPro" id="IPR045063">
    <property type="entry name" value="Dynamin_N"/>
</dbReference>
<sequence>MNQRHTELAFQYIKESDAIIYLTYYNHPFSIADQQFIEQLKRTKDTFTLNKNFFIVNAIDLAKNEVERQEVTDYVSNRLAQFQLQNRLFALSSKKEQDQQTDEFQEFRDQFSYFLEHDVSSLLVNTGLQDITSIIHLMKEKISLQTLSEKERKETIDKWSIHYKRLVQKMDGVDSQVSYLAVTQEIEQLLHYVEKRLSMKISDFFKECYHPGQFVNQQESMLDCLLSCFEQFVNLMEVEIFNELSITTVRIENYIKKVIYSHIPSSDHVHLEDLLIEEKYVHVNLQEWLTFDPNKIHAPYKSVKQFIEKERKEQLLEYFQVKLSETFERMAKEYLLDWTKYYQEAYNNALQQVKKDYAEQTTNYLDQLTSTINEKDLTVYQKVVENLEEIKRQLAQ</sequence>
<dbReference type="SUPFAM" id="SSF52540">
    <property type="entry name" value="P-loop containing nucleoside triphosphate hydrolases"/>
    <property type="match status" value="1"/>
</dbReference>
<name>A0ABY9JY44_9BACI</name>
<proteinExistence type="predicted"/>
<dbReference type="Gene3D" id="3.40.50.300">
    <property type="entry name" value="P-loop containing nucleotide triphosphate hydrolases"/>
    <property type="match status" value="1"/>
</dbReference>
<evidence type="ECO:0000259" key="1">
    <source>
        <dbReference type="Pfam" id="PF00350"/>
    </source>
</evidence>
<reference evidence="2 3" key="1">
    <citation type="submission" date="2023-06" db="EMBL/GenBank/DDBJ databases">
        <title>Five Gram-positive bacteria isolated from mangrove sediments in Shenzhen, Guangdong, China.</title>
        <authorList>
            <person name="Yu S."/>
            <person name="Zheng W."/>
            <person name="Huang Y."/>
        </authorList>
    </citation>
    <scope>NUCLEOTIDE SEQUENCE [LARGE SCALE GENOMIC DNA]</scope>
    <source>
        <strain evidence="2 3">SaN35-3</strain>
    </source>
</reference>
<feature type="domain" description="Dynamin N-terminal" evidence="1">
    <location>
        <begin position="2"/>
        <end position="52"/>
    </location>
</feature>
<dbReference type="RefSeq" id="WP_306020328.1">
    <property type="nucleotide sequence ID" value="NZ_CP129013.1"/>
</dbReference>
<dbReference type="Pfam" id="PF00350">
    <property type="entry name" value="Dynamin_N"/>
    <property type="match status" value="1"/>
</dbReference>